<protein>
    <submittedName>
        <fullName evidence="2">Uncharacterized protein</fullName>
    </submittedName>
</protein>
<sequence>MIKHLLEPPSKHGGIQFHRFNIESDSRLEGLIKMSDPFQLAPLSPDPLLPLSPDVYRTPHRLTVGARPDPVPPTQHQERLLTRGPHQDVGSGELLAFLPHHARATTTPAPPAPPPALLPLSLDAFFLFASSPVFLSSCGLSGVFVFYFFFVPSKCFDGFLKV</sequence>
<accession>A0A6V7NGV1</accession>
<dbReference type="AlphaFoldDB" id="A0A6V7NGV1"/>
<keyword evidence="1" id="KW-0472">Membrane</keyword>
<dbReference type="EMBL" id="LR862129">
    <property type="protein sequence ID" value="CAD1817723.1"/>
    <property type="molecule type" value="Genomic_DNA"/>
</dbReference>
<evidence type="ECO:0000256" key="1">
    <source>
        <dbReference type="SAM" id="Phobius"/>
    </source>
</evidence>
<reference evidence="2" key="1">
    <citation type="submission" date="2020-07" db="EMBL/GenBank/DDBJ databases">
        <authorList>
            <person name="Lin J."/>
        </authorList>
    </citation>
    <scope>NUCLEOTIDE SEQUENCE</scope>
</reference>
<keyword evidence="1" id="KW-0812">Transmembrane</keyword>
<proteinExistence type="predicted"/>
<keyword evidence="1" id="KW-1133">Transmembrane helix</keyword>
<evidence type="ECO:0000313" key="2">
    <source>
        <dbReference type="EMBL" id="CAD1817723.1"/>
    </source>
</evidence>
<gene>
    <name evidence="2" type="ORF">CB5_LOCUS934</name>
</gene>
<name>A0A6V7NGV1_ANACO</name>
<feature type="transmembrane region" description="Helical" evidence="1">
    <location>
        <begin position="124"/>
        <end position="151"/>
    </location>
</feature>
<organism evidence="2">
    <name type="scientific">Ananas comosus var. bracteatus</name>
    <name type="common">red pineapple</name>
    <dbReference type="NCBI Taxonomy" id="296719"/>
    <lineage>
        <taxon>Eukaryota</taxon>
        <taxon>Viridiplantae</taxon>
        <taxon>Streptophyta</taxon>
        <taxon>Embryophyta</taxon>
        <taxon>Tracheophyta</taxon>
        <taxon>Spermatophyta</taxon>
        <taxon>Magnoliopsida</taxon>
        <taxon>Liliopsida</taxon>
        <taxon>Poales</taxon>
        <taxon>Bromeliaceae</taxon>
        <taxon>Bromelioideae</taxon>
        <taxon>Ananas</taxon>
    </lineage>
</organism>